<feature type="region of interest" description="Disordered" evidence="1">
    <location>
        <begin position="92"/>
        <end position="115"/>
    </location>
</feature>
<evidence type="ECO:0000313" key="3">
    <source>
        <dbReference type="EMBL" id="KAK7022008.1"/>
    </source>
</evidence>
<evidence type="ECO:0000313" key="5">
    <source>
        <dbReference type="Proteomes" id="UP001383192"/>
    </source>
</evidence>
<dbReference type="EMBL" id="JAYKXP010000125">
    <property type="protein sequence ID" value="KAK7024376.1"/>
    <property type="molecule type" value="Genomic_DNA"/>
</dbReference>
<feature type="compositionally biased region" description="Polar residues" evidence="1">
    <location>
        <begin position="106"/>
        <end position="115"/>
    </location>
</feature>
<proteinExistence type="predicted"/>
<dbReference type="EMBL" id="JAYKXP010000266">
    <property type="protein sequence ID" value="KAK7017036.1"/>
    <property type="molecule type" value="Genomic_DNA"/>
</dbReference>
<evidence type="ECO:0000313" key="4">
    <source>
        <dbReference type="EMBL" id="KAK7024376.1"/>
    </source>
</evidence>
<organism evidence="2 5">
    <name type="scientific">Paramarasmius palmivorus</name>
    <dbReference type="NCBI Taxonomy" id="297713"/>
    <lineage>
        <taxon>Eukaryota</taxon>
        <taxon>Fungi</taxon>
        <taxon>Dikarya</taxon>
        <taxon>Basidiomycota</taxon>
        <taxon>Agaricomycotina</taxon>
        <taxon>Agaricomycetes</taxon>
        <taxon>Agaricomycetidae</taxon>
        <taxon>Agaricales</taxon>
        <taxon>Marasmiineae</taxon>
        <taxon>Marasmiaceae</taxon>
        <taxon>Paramarasmius</taxon>
    </lineage>
</organism>
<evidence type="ECO:0000256" key="1">
    <source>
        <dbReference type="SAM" id="MobiDB-lite"/>
    </source>
</evidence>
<dbReference type="Proteomes" id="UP001383192">
    <property type="component" value="Unassembled WGS sequence"/>
</dbReference>
<reference evidence="2 5" key="1">
    <citation type="submission" date="2024-01" db="EMBL/GenBank/DDBJ databases">
        <title>A draft genome for a cacao thread blight-causing isolate of Paramarasmius palmivorus.</title>
        <authorList>
            <person name="Baruah I.K."/>
            <person name="Bukari Y."/>
            <person name="Amoako-Attah I."/>
            <person name="Meinhardt L.W."/>
            <person name="Bailey B.A."/>
            <person name="Cohen S.P."/>
        </authorList>
    </citation>
    <scope>NUCLEOTIDE SEQUENCE [LARGE SCALE GENOMIC DNA]</scope>
    <source>
        <strain evidence="2 5">GH-12</strain>
    </source>
</reference>
<accession>A0AAW0AV88</accession>
<protein>
    <submittedName>
        <fullName evidence="2">Uncharacterized protein</fullName>
    </submittedName>
</protein>
<keyword evidence="5" id="KW-1185">Reference proteome</keyword>
<gene>
    <name evidence="4" type="ORF">VNI00_016317</name>
    <name evidence="3" type="ORF">VNI00_017110</name>
    <name evidence="2" type="ORF">VNI00_018741</name>
</gene>
<dbReference type="AlphaFoldDB" id="A0AAW0AV88"/>
<sequence>MSMEADPANDYLTPPPCAQPRILLSPSYKPEAELSDEIIVVQYIRRKGETLEVLCARLNFSDGVSQPKRNLDSSFRKGCSNCSGHVFVEATEADGQPSKRRKTESHYSQSSNVTV</sequence>
<comment type="caution">
    <text evidence="2">The sequence shown here is derived from an EMBL/GenBank/DDBJ whole genome shotgun (WGS) entry which is preliminary data.</text>
</comment>
<evidence type="ECO:0000313" key="2">
    <source>
        <dbReference type="EMBL" id="KAK7017036.1"/>
    </source>
</evidence>
<name>A0AAW0AV88_9AGAR</name>
<dbReference type="EMBL" id="JAYKXP010000155">
    <property type="protein sequence ID" value="KAK7022008.1"/>
    <property type="molecule type" value="Genomic_DNA"/>
</dbReference>